<evidence type="ECO:0000256" key="7">
    <source>
        <dbReference type="SAM" id="MobiDB-lite"/>
    </source>
</evidence>
<dbReference type="SUPFAM" id="SSF57701">
    <property type="entry name" value="Zn2/Cys6 DNA-binding domain"/>
    <property type="match status" value="1"/>
</dbReference>
<evidence type="ECO:0000256" key="2">
    <source>
        <dbReference type="ARBA" id="ARBA00022833"/>
    </source>
</evidence>
<dbReference type="EMBL" id="FXLY01000002">
    <property type="protein sequence ID" value="SMN17699.1"/>
    <property type="molecule type" value="Genomic_DNA"/>
</dbReference>
<keyword evidence="10" id="KW-1185">Reference proteome</keyword>
<evidence type="ECO:0000256" key="4">
    <source>
        <dbReference type="ARBA" id="ARBA00023163"/>
    </source>
</evidence>
<accession>A0A1X7QWW9</accession>
<feature type="region of interest" description="Disordered" evidence="7">
    <location>
        <begin position="124"/>
        <end position="148"/>
    </location>
</feature>
<sequence>MPSSKLNSTAKCVKKGNTHLNGLDLAIKRIKNEDGPAKKVRSVLACQTCRKKHLKCPGGEPCDRCRTSGATCEYVEPSKKIVVSVKYLSELQDAVQELKRENERLKAKKSISLPLLDSEEHKRHSDAALSYAEDEDETGDVGDSSDDEIASTFAPRTGRIVELSLGQALFIGSSSMTLFGLEIQSLISTYVTNKQFKPMPMLKRDIITLRPSTLYRAISGTPNSVKQIRKLGPLHYKVTFNSSEFYHAPPSLDLTMPSYPYAIVLIDKFISYNGGCFYFFNEGLVRHGIEIVYSGKTNRKLYNNATLQLIWHCKVFLIFAIGEVYHRIGQETPKDTEDAMLPGARWFLQASKIFNVVFSGEHLQLLTKEGGIEILLLYAFYLQVADNTVLAYFYFGQALRTCLVIGMHVDSQSDTLSRFQVEHQRRLWWTVYMFERMLSSKAGLPLSFTDYSISTELPADFDTSKPPKQYRYYTFPEAECLSNCVKIVQINGYILGQLYQRQPKDNVLPILRNIIKQLFQWKANLSERCQVDFSDTKLKITRQLTNLFTEYFQGINLAIRPLLFHFVSIQLKTFKDNNTYLNLQDYSDSTTMLLNCSLQASVNTIRSFWELMVPDVIAMFGYMDREYLFTSSCTLLLFTTTFGIHEQTYEHLDHALTMFNKMISLGNNAAELRRAQLLTLMINLDFHNLLKGLILKHTDIDTSTSPETTINDPKETTTPITDTPVHDNTTSLSSATATTTATTVASPDILNHEPMSTLDDLINASIAQSYNAPLTIQGSRIIETNTNQLDPMTAINMDDVEHLLDDMLKSNQTDNKLWKDITDQAMWLGNTLEQQGPNSMDQDLGTFPLEE</sequence>
<protein>
    <submittedName>
        <fullName evidence="9">Similar to Saccharomyces cerevisiae YKL015W PUT3 Transcriptional activator of proline utilization genes</fullName>
    </submittedName>
</protein>
<dbReference type="PANTHER" id="PTHR47424:SF6">
    <property type="entry name" value="PROLINE UTILIZATION TRANS-ACTIVATOR"/>
    <property type="match status" value="1"/>
</dbReference>
<evidence type="ECO:0000313" key="9">
    <source>
        <dbReference type="EMBL" id="SMN17699.1"/>
    </source>
</evidence>
<dbReference type="PROSITE" id="PS50048">
    <property type="entry name" value="ZN2_CY6_FUNGAL_2"/>
    <property type="match status" value="1"/>
</dbReference>
<dbReference type="Pfam" id="PF04082">
    <property type="entry name" value="Fungal_trans"/>
    <property type="match status" value="1"/>
</dbReference>
<feature type="compositionally biased region" description="Low complexity" evidence="7">
    <location>
        <begin position="729"/>
        <end position="738"/>
    </location>
</feature>
<proteinExistence type="predicted"/>
<dbReference type="GO" id="GO:0008270">
    <property type="term" value="F:zinc ion binding"/>
    <property type="evidence" value="ECO:0007669"/>
    <property type="project" value="InterPro"/>
</dbReference>
<evidence type="ECO:0000313" key="10">
    <source>
        <dbReference type="Proteomes" id="UP000196158"/>
    </source>
</evidence>
<evidence type="ECO:0000256" key="1">
    <source>
        <dbReference type="ARBA" id="ARBA00022723"/>
    </source>
</evidence>
<dbReference type="CDD" id="cd12148">
    <property type="entry name" value="fungal_TF_MHR"/>
    <property type="match status" value="1"/>
</dbReference>
<dbReference type="InterPro" id="IPR051127">
    <property type="entry name" value="Fungal_SecMet_Regulators"/>
</dbReference>
<reference evidence="9 10" key="1">
    <citation type="submission" date="2017-04" db="EMBL/GenBank/DDBJ databases">
        <authorList>
            <person name="Afonso C.L."/>
            <person name="Miller P.J."/>
            <person name="Scott M.A."/>
            <person name="Spackman E."/>
            <person name="Goraichik I."/>
            <person name="Dimitrov K.M."/>
            <person name="Suarez D.L."/>
            <person name="Swayne D.E."/>
        </authorList>
    </citation>
    <scope>NUCLEOTIDE SEQUENCE [LARGE SCALE GENOMIC DNA]</scope>
</reference>
<keyword evidence="3" id="KW-0805">Transcription regulation</keyword>
<dbReference type="OrthoDB" id="2110361at2759"/>
<keyword evidence="1" id="KW-0479">Metal-binding</keyword>
<name>A0A1X7QWW9_9SACH</name>
<dbReference type="GO" id="GO:0003677">
    <property type="term" value="F:DNA binding"/>
    <property type="evidence" value="ECO:0007669"/>
    <property type="project" value="InterPro"/>
</dbReference>
<dbReference type="CDD" id="cd00067">
    <property type="entry name" value="GAL4"/>
    <property type="match status" value="1"/>
</dbReference>
<dbReference type="GO" id="GO:0006351">
    <property type="term" value="P:DNA-templated transcription"/>
    <property type="evidence" value="ECO:0007669"/>
    <property type="project" value="InterPro"/>
</dbReference>
<dbReference type="InterPro" id="IPR007219">
    <property type="entry name" value="XnlR_reg_dom"/>
</dbReference>
<dbReference type="AlphaFoldDB" id="A0A1X7QWW9"/>
<dbReference type="Proteomes" id="UP000196158">
    <property type="component" value="Unassembled WGS sequence"/>
</dbReference>
<gene>
    <name evidence="9" type="ORF">KASA_0Q00341G</name>
</gene>
<dbReference type="InterPro" id="IPR036864">
    <property type="entry name" value="Zn2-C6_fun-type_DNA-bd_sf"/>
</dbReference>
<feature type="coiled-coil region" evidence="6">
    <location>
        <begin position="84"/>
        <end position="111"/>
    </location>
</feature>
<feature type="compositionally biased region" description="Polar residues" evidence="7">
    <location>
        <begin position="703"/>
        <end position="721"/>
    </location>
</feature>
<feature type="compositionally biased region" description="Acidic residues" evidence="7">
    <location>
        <begin position="132"/>
        <end position="148"/>
    </location>
</feature>
<feature type="domain" description="Zn(2)-C6 fungal-type" evidence="8">
    <location>
        <begin position="45"/>
        <end position="74"/>
    </location>
</feature>
<keyword evidence="5" id="KW-0539">Nucleus</keyword>
<dbReference type="Gene3D" id="4.10.240.10">
    <property type="entry name" value="Zn(2)-C6 fungal-type DNA-binding domain"/>
    <property type="match status" value="1"/>
</dbReference>
<dbReference type="Pfam" id="PF00172">
    <property type="entry name" value="Zn_clus"/>
    <property type="match status" value="1"/>
</dbReference>
<evidence type="ECO:0000256" key="5">
    <source>
        <dbReference type="ARBA" id="ARBA00023242"/>
    </source>
</evidence>
<organism evidence="9 10">
    <name type="scientific">Maudiozyma saulgeensis</name>
    <dbReference type="NCBI Taxonomy" id="1789683"/>
    <lineage>
        <taxon>Eukaryota</taxon>
        <taxon>Fungi</taxon>
        <taxon>Dikarya</taxon>
        <taxon>Ascomycota</taxon>
        <taxon>Saccharomycotina</taxon>
        <taxon>Saccharomycetes</taxon>
        <taxon>Saccharomycetales</taxon>
        <taxon>Saccharomycetaceae</taxon>
        <taxon>Maudiozyma</taxon>
    </lineage>
</organism>
<dbReference type="SMART" id="SM00066">
    <property type="entry name" value="GAL4"/>
    <property type="match status" value="1"/>
</dbReference>
<keyword evidence="4" id="KW-0804">Transcription</keyword>
<evidence type="ECO:0000259" key="8">
    <source>
        <dbReference type="PROSITE" id="PS50048"/>
    </source>
</evidence>
<keyword evidence="6" id="KW-0175">Coiled coil</keyword>
<evidence type="ECO:0000256" key="6">
    <source>
        <dbReference type="SAM" id="Coils"/>
    </source>
</evidence>
<dbReference type="STRING" id="1789683.A0A1X7QWW9"/>
<feature type="region of interest" description="Disordered" evidence="7">
    <location>
        <begin position="703"/>
        <end position="738"/>
    </location>
</feature>
<dbReference type="SMART" id="SM00906">
    <property type="entry name" value="Fungal_trans"/>
    <property type="match status" value="1"/>
</dbReference>
<dbReference type="PROSITE" id="PS00463">
    <property type="entry name" value="ZN2_CY6_FUNGAL_1"/>
    <property type="match status" value="1"/>
</dbReference>
<evidence type="ECO:0000256" key="3">
    <source>
        <dbReference type="ARBA" id="ARBA00023015"/>
    </source>
</evidence>
<keyword evidence="2" id="KW-0862">Zinc</keyword>
<dbReference type="InterPro" id="IPR001138">
    <property type="entry name" value="Zn2Cys6_DnaBD"/>
</dbReference>
<dbReference type="GO" id="GO:0000981">
    <property type="term" value="F:DNA-binding transcription factor activity, RNA polymerase II-specific"/>
    <property type="evidence" value="ECO:0007669"/>
    <property type="project" value="InterPro"/>
</dbReference>
<dbReference type="PANTHER" id="PTHR47424">
    <property type="entry name" value="REGULATORY PROTEIN GAL4"/>
    <property type="match status" value="1"/>
</dbReference>